<evidence type="ECO:0000256" key="1">
    <source>
        <dbReference type="SAM" id="Phobius"/>
    </source>
</evidence>
<protein>
    <recommendedName>
        <fullName evidence="4">G protein-coupled receptor</fullName>
    </recommendedName>
</protein>
<keyword evidence="1" id="KW-0472">Membrane</keyword>
<keyword evidence="1" id="KW-0812">Transmembrane</keyword>
<comment type="caution">
    <text evidence="2">The sequence shown here is derived from an EMBL/GenBank/DDBJ whole genome shotgun (WGS) entry which is preliminary data.</text>
</comment>
<evidence type="ECO:0000313" key="3">
    <source>
        <dbReference type="Proteomes" id="UP001432027"/>
    </source>
</evidence>
<sequence>MLILELYLTYMCIFYEASAFPRQFLMVLMTALNAMAAVCYMYKSGVPTTSLSKGHLSFMILNAFWLVFDFRDGSVMLIKSVFALLWANTMRFEIITTLHTVRDNYEFGCDNVPDCDDVADEILTIELAKESEGYLEDFW</sequence>
<gene>
    <name evidence="2" type="ORF">PENTCL1PPCAC_23979</name>
</gene>
<evidence type="ECO:0000313" key="2">
    <source>
        <dbReference type="EMBL" id="GMT01805.1"/>
    </source>
</evidence>
<feature type="transmembrane region" description="Helical" evidence="1">
    <location>
        <begin position="24"/>
        <end position="43"/>
    </location>
</feature>
<keyword evidence="1" id="KW-1133">Transmembrane helix</keyword>
<dbReference type="Proteomes" id="UP001432027">
    <property type="component" value="Unassembled WGS sequence"/>
</dbReference>
<organism evidence="2 3">
    <name type="scientific">Pristionchus entomophagus</name>
    <dbReference type="NCBI Taxonomy" id="358040"/>
    <lineage>
        <taxon>Eukaryota</taxon>
        <taxon>Metazoa</taxon>
        <taxon>Ecdysozoa</taxon>
        <taxon>Nematoda</taxon>
        <taxon>Chromadorea</taxon>
        <taxon>Rhabditida</taxon>
        <taxon>Rhabditina</taxon>
        <taxon>Diplogasteromorpha</taxon>
        <taxon>Diplogasteroidea</taxon>
        <taxon>Neodiplogasteridae</taxon>
        <taxon>Pristionchus</taxon>
    </lineage>
</organism>
<accession>A0AAV5U4P2</accession>
<proteinExistence type="predicted"/>
<reference evidence="2" key="1">
    <citation type="submission" date="2023-10" db="EMBL/GenBank/DDBJ databases">
        <title>Genome assembly of Pristionchus species.</title>
        <authorList>
            <person name="Yoshida K."/>
            <person name="Sommer R.J."/>
        </authorList>
    </citation>
    <scope>NUCLEOTIDE SEQUENCE</scope>
    <source>
        <strain evidence="2">RS0144</strain>
    </source>
</reference>
<evidence type="ECO:0008006" key="4">
    <source>
        <dbReference type="Google" id="ProtNLM"/>
    </source>
</evidence>
<dbReference type="AlphaFoldDB" id="A0AAV5U4P2"/>
<keyword evidence="3" id="KW-1185">Reference proteome</keyword>
<dbReference type="EMBL" id="BTSX01000005">
    <property type="protein sequence ID" value="GMT01805.1"/>
    <property type="molecule type" value="Genomic_DNA"/>
</dbReference>
<name>A0AAV5U4P2_9BILA</name>
<feature type="non-terminal residue" evidence="2">
    <location>
        <position position="139"/>
    </location>
</feature>